<proteinExistence type="predicted"/>
<comment type="caution">
    <text evidence="1">The sequence shown here is derived from an EMBL/GenBank/DDBJ whole genome shotgun (WGS) entry which is preliminary data.</text>
</comment>
<dbReference type="EMBL" id="CAJEWN010001251">
    <property type="protein sequence ID" value="CAD2195856.1"/>
    <property type="molecule type" value="Genomic_DNA"/>
</dbReference>
<evidence type="ECO:0000313" key="2">
    <source>
        <dbReference type="Proteomes" id="UP000580250"/>
    </source>
</evidence>
<evidence type="ECO:0000313" key="1">
    <source>
        <dbReference type="EMBL" id="CAD2195856.1"/>
    </source>
</evidence>
<dbReference type="Proteomes" id="UP000580250">
    <property type="component" value="Unassembled WGS sequence"/>
</dbReference>
<accession>A0A6V7X931</accession>
<gene>
    <name evidence="1" type="ORF">MENT_LOCUS48972</name>
</gene>
<organism evidence="1 2">
    <name type="scientific">Meloidogyne enterolobii</name>
    <name type="common">Root-knot nematode worm</name>
    <name type="synonym">Meloidogyne mayaguensis</name>
    <dbReference type="NCBI Taxonomy" id="390850"/>
    <lineage>
        <taxon>Eukaryota</taxon>
        <taxon>Metazoa</taxon>
        <taxon>Ecdysozoa</taxon>
        <taxon>Nematoda</taxon>
        <taxon>Chromadorea</taxon>
        <taxon>Rhabditida</taxon>
        <taxon>Tylenchina</taxon>
        <taxon>Tylenchomorpha</taxon>
        <taxon>Tylenchoidea</taxon>
        <taxon>Meloidogynidae</taxon>
        <taxon>Meloidogyninae</taxon>
        <taxon>Meloidogyne</taxon>
    </lineage>
</organism>
<dbReference type="AlphaFoldDB" id="A0A6V7X931"/>
<protein>
    <submittedName>
        <fullName evidence="1">Uncharacterized protein</fullName>
    </submittedName>
</protein>
<reference evidence="1 2" key="1">
    <citation type="submission" date="2020-08" db="EMBL/GenBank/DDBJ databases">
        <authorList>
            <person name="Koutsovoulos G."/>
            <person name="Danchin GJ E."/>
        </authorList>
    </citation>
    <scope>NUCLEOTIDE SEQUENCE [LARGE SCALE GENOMIC DNA]</scope>
</reference>
<sequence>MLYLEGECGCIISNMPIIDNKFKTIERKCLSILREHKTKQFNVADIPDLEEESKYRIY</sequence>
<name>A0A6V7X931_MELEN</name>